<evidence type="ECO:0000313" key="1">
    <source>
        <dbReference type="EMBL" id="DBA05373.1"/>
    </source>
</evidence>
<comment type="caution">
    <text evidence="1">The sequence shown here is derived from an EMBL/GenBank/DDBJ whole genome shotgun (WGS) entry which is preliminary data.</text>
</comment>
<organism evidence="1 2">
    <name type="scientific">Lagenidium giganteum</name>
    <dbReference type="NCBI Taxonomy" id="4803"/>
    <lineage>
        <taxon>Eukaryota</taxon>
        <taxon>Sar</taxon>
        <taxon>Stramenopiles</taxon>
        <taxon>Oomycota</taxon>
        <taxon>Peronosporomycetes</taxon>
        <taxon>Pythiales</taxon>
        <taxon>Pythiaceae</taxon>
    </lineage>
</organism>
<dbReference type="EMBL" id="DAKRPA010000001">
    <property type="protein sequence ID" value="DBA05373.1"/>
    <property type="molecule type" value="Genomic_DNA"/>
</dbReference>
<reference evidence="1" key="1">
    <citation type="submission" date="2022-11" db="EMBL/GenBank/DDBJ databases">
        <authorList>
            <person name="Morgan W.R."/>
            <person name="Tartar A."/>
        </authorList>
    </citation>
    <scope>NUCLEOTIDE SEQUENCE</scope>
    <source>
        <strain evidence="1">ARSEF 373</strain>
    </source>
</reference>
<dbReference type="AlphaFoldDB" id="A0AAV2ZNH4"/>
<gene>
    <name evidence="1" type="ORF">N0F65_007535</name>
</gene>
<name>A0AAV2ZNH4_9STRA</name>
<dbReference type="Proteomes" id="UP001146120">
    <property type="component" value="Unassembled WGS sequence"/>
</dbReference>
<protein>
    <submittedName>
        <fullName evidence="1">Uncharacterized protein</fullName>
    </submittedName>
</protein>
<reference evidence="1" key="2">
    <citation type="journal article" date="2023" name="Microbiol Resour">
        <title>Decontamination and Annotation of the Draft Genome Sequence of the Oomycete Lagenidium giganteum ARSEF 373.</title>
        <authorList>
            <person name="Morgan W.R."/>
            <person name="Tartar A."/>
        </authorList>
    </citation>
    <scope>NUCLEOTIDE SEQUENCE</scope>
    <source>
        <strain evidence="1">ARSEF 373</strain>
    </source>
</reference>
<keyword evidence="2" id="KW-1185">Reference proteome</keyword>
<accession>A0AAV2ZNH4</accession>
<evidence type="ECO:0000313" key="2">
    <source>
        <dbReference type="Proteomes" id="UP001146120"/>
    </source>
</evidence>
<sequence length="140" mass="15978">MATQNLSFNAMDHLKRDHPDDYLDEYVVRAPRQDTLENYVKVTISDEAMNAYKWLSWVVMAQHELNFCEQTRTRKYYSLAPTNAVTLNSNTEAVKRAVQKRIAESLAGTLLGYSSMGGLKRRRITLGYCGYPVAHGQLTK</sequence>
<proteinExistence type="predicted"/>